<reference evidence="8" key="1">
    <citation type="submission" date="2021-11" db="EMBL/GenBank/DDBJ databases">
        <authorList>
            <consortium name="Genoscope - CEA"/>
            <person name="William W."/>
        </authorList>
    </citation>
    <scope>NUCLEOTIDE SEQUENCE</scope>
</reference>
<dbReference type="Pfam" id="PF12906">
    <property type="entry name" value="RINGv"/>
    <property type="match status" value="1"/>
</dbReference>
<evidence type="ECO:0000256" key="2">
    <source>
        <dbReference type="ARBA" id="ARBA00022723"/>
    </source>
</evidence>
<evidence type="ECO:0000256" key="4">
    <source>
        <dbReference type="ARBA" id="ARBA00022833"/>
    </source>
</evidence>
<feature type="region of interest" description="Disordered" evidence="5">
    <location>
        <begin position="71"/>
        <end position="90"/>
    </location>
</feature>
<sequence>MSALVETQRAAGDDAVAASVGNLNLEDNNFPDAPLSPATDYDDENEEPLSPCGSDNGLLASSEGEIRIGPSITRPTAVEPTSTPPPPPVLTDLDAPTCVICLEALDDSSDNPGVAVPCACQRNLDQPTRVHESCLRTWVGACAQRAARRGSDDQPANAFAARRAAARRARSLENQADVQQNNVTAEPSSPPSPPSSTTCPLCRAPLSEASVLGLLLPVRARTALETDPALFCATPLAEDAPPLRCVVSVLDRKSGRARGAPLLALRVQGHGGRDALLVARASSRASSGRMASKYEVLQGDTVLATLTRNVLGTRWTVKSGDIRTHVDYAVNRLANRPRAMRVRRNSINLRSRAPEYNPRLQGFCLDFFGRARLASVRNFQLVDADEPTVPNDPHAEQKCKLLFGRWSADSFHLDVKHPFSPAEAFAVAVSSFATKLATI</sequence>
<evidence type="ECO:0000259" key="7">
    <source>
        <dbReference type="Pfam" id="PF12906"/>
    </source>
</evidence>
<dbReference type="InterPro" id="IPR011016">
    <property type="entry name" value="Znf_RING-CH"/>
</dbReference>
<dbReference type="EMBL" id="CAKKNE010000003">
    <property type="protein sequence ID" value="CAH0372361.1"/>
    <property type="molecule type" value="Genomic_DNA"/>
</dbReference>
<dbReference type="Gene3D" id="3.30.40.10">
    <property type="entry name" value="Zinc/RING finger domain, C3HC4 (zinc finger)"/>
    <property type="match status" value="1"/>
</dbReference>
<evidence type="ECO:0000256" key="5">
    <source>
        <dbReference type="SAM" id="MobiDB-lite"/>
    </source>
</evidence>
<comment type="similarity">
    <text evidence="1">Belongs to the TUB family.</text>
</comment>
<evidence type="ECO:0000313" key="8">
    <source>
        <dbReference type="EMBL" id="CAH0372361.1"/>
    </source>
</evidence>
<keyword evidence="3" id="KW-0863">Zinc-finger</keyword>
<comment type="caution">
    <text evidence="8">The sequence shown here is derived from an EMBL/GenBank/DDBJ whole genome shotgun (WGS) entry which is preliminary data.</text>
</comment>
<accession>A0A8J2SQD5</accession>
<evidence type="ECO:0000313" key="9">
    <source>
        <dbReference type="Proteomes" id="UP000789595"/>
    </source>
</evidence>
<organism evidence="8 9">
    <name type="scientific">Pelagomonas calceolata</name>
    <dbReference type="NCBI Taxonomy" id="35677"/>
    <lineage>
        <taxon>Eukaryota</taxon>
        <taxon>Sar</taxon>
        <taxon>Stramenopiles</taxon>
        <taxon>Ochrophyta</taxon>
        <taxon>Pelagophyceae</taxon>
        <taxon>Pelagomonadales</taxon>
        <taxon>Pelagomonadaceae</taxon>
        <taxon>Pelagomonas</taxon>
    </lineage>
</organism>
<dbReference type="Proteomes" id="UP000789595">
    <property type="component" value="Unassembled WGS sequence"/>
</dbReference>
<dbReference type="AlphaFoldDB" id="A0A8J2SQD5"/>
<feature type="domain" description="Tubby C-terminal" evidence="6">
    <location>
        <begin position="343"/>
        <end position="434"/>
    </location>
</feature>
<evidence type="ECO:0008006" key="10">
    <source>
        <dbReference type="Google" id="ProtNLM"/>
    </source>
</evidence>
<dbReference type="InterPro" id="IPR013083">
    <property type="entry name" value="Znf_RING/FYVE/PHD"/>
</dbReference>
<dbReference type="InterPro" id="IPR000007">
    <property type="entry name" value="Tubby_C"/>
</dbReference>
<dbReference type="InterPro" id="IPR025659">
    <property type="entry name" value="Tubby-like_C"/>
</dbReference>
<dbReference type="OrthoDB" id="8775810at2759"/>
<evidence type="ECO:0000256" key="3">
    <source>
        <dbReference type="ARBA" id="ARBA00022771"/>
    </source>
</evidence>
<dbReference type="PANTHER" id="PTHR16517:SF7">
    <property type="entry name" value="PROTEIN KING TUBBY"/>
    <property type="match status" value="1"/>
</dbReference>
<keyword evidence="9" id="KW-1185">Reference proteome</keyword>
<keyword evidence="4" id="KW-0862">Zinc</keyword>
<feature type="region of interest" description="Disordered" evidence="5">
    <location>
        <begin position="147"/>
        <end position="200"/>
    </location>
</feature>
<protein>
    <recommendedName>
        <fullName evidence="10">RING-CH-type domain-containing protein</fullName>
    </recommendedName>
</protein>
<proteinExistence type="inferred from homology"/>
<gene>
    <name evidence="8" type="ORF">PECAL_3P23520</name>
</gene>
<dbReference type="GO" id="GO:0008270">
    <property type="term" value="F:zinc ion binding"/>
    <property type="evidence" value="ECO:0007669"/>
    <property type="project" value="UniProtKB-KW"/>
</dbReference>
<evidence type="ECO:0000259" key="6">
    <source>
        <dbReference type="Pfam" id="PF01167"/>
    </source>
</evidence>
<name>A0A8J2SQD5_9STRA</name>
<evidence type="ECO:0000256" key="1">
    <source>
        <dbReference type="ARBA" id="ARBA00007129"/>
    </source>
</evidence>
<keyword evidence="2" id="KW-0479">Metal-binding</keyword>
<dbReference type="Pfam" id="PF01167">
    <property type="entry name" value="Tub"/>
    <property type="match status" value="1"/>
</dbReference>
<feature type="domain" description="RING-CH-type" evidence="7">
    <location>
        <begin position="98"/>
        <end position="141"/>
    </location>
</feature>
<feature type="compositionally biased region" description="Polar residues" evidence="5">
    <location>
        <begin position="172"/>
        <end position="186"/>
    </location>
</feature>
<feature type="region of interest" description="Disordered" evidence="5">
    <location>
        <begin position="23"/>
        <end position="61"/>
    </location>
</feature>
<dbReference type="Gene3D" id="3.20.90.10">
    <property type="entry name" value="Tubby Protein, Chain A"/>
    <property type="match status" value="1"/>
</dbReference>
<dbReference type="PANTHER" id="PTHR16517">
    <property type="entry name" value="TUBBY-RELATED"/>
    <property type="match status" value="1"/>
</dbReference>
<dbReference type="SUPFAM" id="SSF54518">
    <property type="entry name" value="Tubby C-terminal domain-like"/>
    <property type="match status" value="1"/>
</dbReference>